<dbReference type="NCBIfam" id="TIGR02024">
    <property type="entry name" value="FtcD"/>
    <property type="match status" value="1"/>
</dbReference>
<proteinExistence type="predicted"/>
<dbReference type="AlphaFoldDB" id="A0A075GAH3"/>
<dbReference type="InterPro" id="IPR013802">
    <property type="entry name" value="Formiminotransferase_C"/>
</dbReference>
<evidence type="ECO:0000256" key="1">
    <source>
        <dbReference type="ARBA" id="ARBA00004496"/>
    </source>
</evidence>
<sequence length="340" mass="36847">MTGRLVECVPNFSEGKDRVIIDSILEPIVTTEGVTLLDVDMGADFNRTVVTMVGEPESVLRAAIECTTIAVDLIDMRNHSGEHARMGAVDVVPFIPIRGVSMTDCVELSHRYAKSVSQALSLPVYMYAHSSSSDQRVRLPDIRKGEYEGLSSKIVTEEWAPDYGPSKFMPTMGATATGARSILVAYNVNLNTDDKGKANSIASKIRTSGVIVRDVHGDITRSDDGKPIRTPGIFEQLQAAGWMYDETTAQVSMNLLDHTVTGLHDVTDAIHHEASRMGLEAVASELVGLVPLEAMLDAGRHYHEGGNANESTLVRAAIDGLMLNRLGAFNAHSSIIEWAI</sequence>
<dbReference type="InterPro" id="IPR037064">
    <property type="entry name" value="Formiminotransferase_N_sf"/>
</dbReference>
<evidence type="ECO:0000256" key="6">
    <source>
        <dbReference type="ARBA" id="ARBA00022808"/>
    </source>
</evidence>
<dbReference type="EMBL" id="KF900612">
    <property type="protein sequence ID" value="AIF01096.1"/>
    <property type="molecule type" value="Genomic_DNA"/>
</dbReference>
<protein>
    <recommendedName>
        <fullName evidence="3">glutamate formimidoyltransferase</fullName>
        <ecNumber evidence="3">2.1.2.5</ecNumber>
    </recommendedName>
</protein>
<dbReference type="InterPro" id="IPR012886">
    <property type="entry name" value="Formiminotransferase_N"/>
</dbReference>
<evidence type="ECO:0000256" key="2">
    <source>
        <dbReference type="ARBA" id="ARBA00005082"/>
    </source>
</evidence>
<dbReference type="PANTHER" id="PTHR12234">
    <property type="entry name" value="FORMIMINOTRANSFERASE-CYCLODEAMINASE"/>
    <property type="match status" value="1"/>
</dbReference>
<dbReference type="UniPathway" id="UPA00379">
    <property type="reaction ID" value="UER00555"/>
</dbReference>
<dbReference type="PANTHER" id="PTHR12234:SF0">
    <property type="entry name" value="FORMIMIDOYLTRANSFERASE-CYCLODEAMINASE"/>
    <property type="match status" value="1"/>
</dbReference>
<dbReference type="Gene3D" id="3.30.990.10">
    <property type="entry name" value="Formiminotransferase, N-terminal subdomain"/>
    <property type="match status" value="1"/>
</dbReference>
<evidence type="ECO:0000256" key="7">
    <source>
        <dbReference type="ARBA" id="ARBA00022954"/>
    </source>
</evidence>
<evidence type="ECO:0000256" key="5">
    <source>
        <dbReference type="ARBA" id="ARBA00022679"/>
    </source>
</evidence>
<dbReference type="SMART" id="SM01222">
    <property type="entry name" value="FTCD_N"/>
    <property type="match status" value="1"/>
</dbReference>
<dbReference type="InterPro" id="IPR022384">
    <property type="entry name" value="FormiminoTrfase_cat_dom_sf"/>
</dbReference>
<reference evidence="10" key="1">
    <citation type="journal article" date="2014" name="Genome Biol. Evol.">
        <title>Pangenome evidence for extensive interdomain horizontal transfer affecting lineage core and shell genes in uncultured planktonic thaumarchaeota and euryarchaeota.</title>
        <authorList>
            <person name="Deschamps P."/>
            <person name="Zivanovic Y."/>
            <person name="Moreira D."/>
            <person name="Rodriguez-Valera F."/>
            <person name="Lopez-Garcia P."/>
        </authorList>
    </citation>
    <scope>NUCLEOTIDE SEQUENCE</scope>
</reference>
<dbReference type="GO" id="GO:0005542">
    <property type="term" value="F:folic acid binding"/>
    <property type="evidence" value="ECO:0007669"/>
    <property type="project" value="UniProtKB-KW"/>
</dbReference>
<dbReference type="InterPro" id="IPR004227">
    <property type="entry name" value="Formiminotransferase_cat"/>
</dbReference>
<comment type="subcellular location">
    <subcellularLocation>
        <location evidence="1">Cytoplasm</location>
    </subcellularLocation>
</comment>
<dbReference type="SUPFAM" id="SSF55116">
    <property type="entry name" value="Formiminotransferase domain of formiminotransferase-cyclodeaminase"/>
    <property type="match status" value="2"/>
</dbReference>
<evidence type="ECO:0000313" key="10">
    <source>
        <dbReference type="EMBL" id="AIF01096.1"/>
    </source>
</evidence>
<dbReference type="SMART" id="SM01221">
    <property type="entry name" value="FTCD"/>
    <property type="match status" value="1"/>
</dbReference>
<dbReference type="GO" id="GO:0005737">
    <property type="term" value="C:cytoplasm"/>
    <property type="evidence" value="ECO:0007669"/>
    <property type="project" value="UniProtKB-SubCell"/>
</dbReference>
<accession>A0A075GAH3</accession>
<evidence type="ECO:0000256" key="4">
    <source>
        <dbReference type="ARBA" id="ARBA00022490"/>
    </source>
</evidence>
<keyword evidence="6" id="KW-0369">Histidine metabolism</keyword>
<evidence type="ECO:0000256" key="3">
    <source>
        <dbReference type="ARBA" id="ARBA00012252"/>
    </source>
</evidence>
<comment type="pathway">
    <text evidence="2">Amino-acid degradation; L-histidine degradation into L-glutamate; L-glutamate from N-formimidoyl-L-glutamate (transferase route): step 1/1.</text>
</comment>
<keyword evidence="4" id="KW-0963">Cytoplasm</keyword>
<dbReference type="EC" id="2.1.2.5" evidence="3"/>
<keyword evidence="5 10" id="KW-0808">Transferase</keyword>
<feature type="domain" description="Formiminotransferase N-terminal subdomain" evidence="9">
    <location>
        <begin position="4"/>
        <end position="181"/>
    </location>
</feature>
<evidence type="ECO:0000259" key="8">
    <source>
        <dbReference type="SMART" id="SM01221"/>
    </source>
</evidence>
<keyword evidence="7" id="KW-0290">Folate-binding</keyword>
<gene>
    <name evidence="10" type="primary">FTCD</name>
</gene>
<organism evidence="10">
    <name type="scientific">uncultured marine group II/III euryarchaeote KM3_141_C12</name>
    <dbReference type="NCBI Taxonomy" id="1457877"/>
    <lineage>
        <taxon>Archaea</taxon>
        <taxon>Methanobacteriati</taxon>
        <taxon>Methanobacteriota</taxon>
        <taxon>environmental samples</taxon>
    </lineage>
</organism>
<dbReference type="Gene3D" id="3.30.70.670">
    <property type="entry name" value="Formiminotransferase, C-terminal subdomain"/>
    <property type="match status" value="1"/>
</dbReference>
<dbReference type="GO" id="GO:0019557">
    <property type="term" value="P:L-histidine catabolic process to glutamate and formate"/>
    <property type="evidence" value="ECO:0007669"/>
    <property type="project" value="UniProtKB-UniPathway"/>
</dbReference>
<feature type="domain" description="Formiminotransferase C-terminal subdomain" evidence="8">
    <location>
        <begin position="182"/>
        <end position="339"/>
    </location>
</feature>
<dbReference type="GO" id="GO:0030409">
    <property type="term" value="F:glutamate formimidoyltransferase activity"/>
    <property type="evidence" value="ECO:0007669"/>
    <property type="project" value="UniProtKB-EC"/>
</dbReference>
<dbReference type="GO" id="GO:0019556">
    <property type="term" value="P:L-histidine catabolic process to glutamate and formamide"/>
    <property type="evidence" value="ECO:0007669"/>
    <property type="project" value="UniProtKB-UniPathway"/>
</dbReference>
<dbReference type="Pfam" id="PF07837">
    <property type="entry name" value="FTCD_N"/>
    <property type="match status" value="1"/>
</dbReference>
<evidence type="ECO:0000259" key="9">
    <source>
        <dbReference type="SMART" id="SM01222"/>
    </source>
</evidence>
<dbReference type="InterPro" id="IPR051623">
    <property type="entry name" value="FTCD"/>
</dbReference>
<dbReference type="InterPro" id="IPR037070">
    <property type="entry name" value="Formiminotransferase_C_sf"/>
</dbReference>
<name>A0A075GAH3_9EURY</name>
<dbReference type="Pfam" id="PF02971">
    <property type="entry name" value="FTCD"/>
    <property type="match status" value="1"/>
</dbReference>